<dbReference type="OrthoDB" id="118637at2"/>
<dbReference type="EMBL" id="LVYD01000054">
    <property type="protein sequence ID" value="OQP61950.1"/>
    <property type="molecule type" value="Genomic_DNA"/>
</dbReference>
<reference evidence="2 3" key="1">
    <citation type="submission" date="2016-03" db="EMBL/GenBank/DDBJ databases">
        <title>Niastella vici sp. nov., isolated from farmland soil.</title>
        <authorList>
            <person name="Chen L."/>
            <person name="Wang D."/>
            <person name="Yang S."/>
            <person name="Wang G."/>
        </authorList>
    </citation>
    <scope>NUCLEOTIDE SEQUENCE [LARGE SCALE GENOMIC DNA]</scope>
    <source>
        <strain evidence="2 3">DJ57</strain>
    </source>
</reference>
<evidence type="ECO:0000313" key="3">
    <source>
        <dbReference type="Proteomes" id="UP000192796"/>
    </source>
</evidence>
<organism evidence="2 3">
    <name type="scientific">Niastella vici</name>
    <dbReference type="NCBI Taxonomy" id="1703345"/>
    <lineage>
        <taxon>Bacteria</taxon>
        <taxon>Pseudomonadati</taxon>
        <taxon>Bacteroidota</taxon>
        <taxon>Chitinophagia</taxon>
        <taxon>Chitinophagales</taxon>
        <taxon>Chitinophagaceae</taxon>
        <taxon>Niastella</taxon>
    </lineage>
</organism>
<evidence type="ECO:0000256" key="1">
    <source>
        <dbReference type="SAM" id="Phobius"/>
    </source>
</evidence>
<sequence length="323" mass="37040">MTPQKIRSVLIIFGIPILVLFIFYFAFAVLSSEDRLYTVMSISFIFFLPFVAGALTVYFSSVKKVQSKAYCLFAPWLPILAFFVLTLFFSLEGLACWIMILPIFLVTSSFGGLYGGYLKNRKAKRTGQLNISFLLLLPLMTSPIESMIKFIPGQYKAYTYIDIHSNANKIWSNVTRVKEIKKEQDKGYLTRSLGFPRPIKAELDYEGVGASREAIFSGGLVFHEKVISYAHQQKMNFSITADPHEIPSTTMDKHVVIGGDYFDVLDGTYELQQLNETTYRLHLYSHFKLTTSFNFYASWWAGLIMKDIQNNILQVIKYRAERE</sequence>
<keyword evidence="1" id="KW-0472">Membrane</keyword>
<keyword evidence="3" id="KW-1185">Reference proteome</keyword>
<gene>
    <name evidence="2" type="ORF">A3860_30110</name>
</gene>
<keyword evidence="1" id="KW-0812">Transmembrane</keyword>
<dbReference type="STRING" id="1703345.A3860_30110"/>
<keyword evidence="1" id="KW-1133">Transmembrane helix</keyword>
<dbReference type="RefSeq" id="WP_081150029.1">
    <property type="nucleotide sequence ID" value="NZ_LVYD01000054.1"/>
</dbReference>
<feature type="transmembrane region" description="Helical" evidence="1">
    <location>
        <begin position="36"/>
        <end position="58"/>
    </location>
</feature>
<protein>
    <recommendedName>
        <fullName evidence="4">SRPBCC family protein</fullName>
    </recommendedName>
</protein>
<feature type="transmembrane region" description="Helical" evidence="1">
    <location>
        <begin position="9"/>
        <end position="30"/>
    </location>
</feature>
<dbReference type="AlphaFoldDB" id="A0A1V9FUF1"/>
<dbReference type="Proteomes" id="UP000192796">
    <property type="component" value="Unassembled WGS sequence"/>
</dbReference>
<evidence type="ECO:0000313" key="2">
    <source>
        <dbReference type="EMBL" id="OQP61950.1"/>
    </source>
</evidence>
<proteinExistence type="predicted"/>
<feature type="transmembrane region" description="Helical" evidence="1">
    <location>
        <begin position="97"/>
        <end position="117"/>
    </location>
</feature>
<feature type="transmembrane region" description="Helical" evidence="1">
    <location>
        <begin position="70"/>
        <end position="91"/>
    </location>
</feature>
<name>A0A1V9FUF1_9BACT</name>
<comment type="caution">
    <text evidence="2">The sequence shown here is derived from an EMBL/GenBank/DDBJ whole genome shotgun (WGS) entry which is preliminary data.</text>
</comment>
<evidence type="ECO:0008006" key="4">
    <source>
        <dbReference type="Google" id="ProtNLM"/>
    </source>
</evidence>
<accession>A0A1V9FUF1</accession>